<evidence type="ECO:0000313" key="3">
    <source>
        <dbReference type="EMBL" id="PSL27071.1"/>
    </source>
</evidence>
<dbReference type="Pfam" id="PF20125">
    <property type="entry name" value="DUF6515"/>
    <property type="match status" value="2"/>
</dbReference>
<organism evidence="3 4">
    <name type="scientific">Chitinophaga ginsengisoli</name>
    <dbReference type="NCBI Taxonomy" id="363837"/>
    <lineage>
        <taxon>Bacteria</taxon>
        <taxon>Pseudomonadati</taxon>
        <taxon>Bacteroidota</taxon>
        <taxon>Chitinophagia</taxon>
        <taxon>Chitinophagales</taxon>
        <taxon>Chitinophagaceae</taxon>
        <taxon>Chitinophaga</taxon>
    </lineage>
</organism>
<dbReference type="Proteomes" id="UP000240978">
    <property type="component" value="Unassembled WGS sequence"/>
</dbReference>
<protein>
    <submittedName>
        <fullName evidence="3">Uncharacterized protein</fullName>
    </submittedName>
</protein>
<sequence>MKNRIYLLFSLILLAGMSTVSSAYAQRGRFGGGHVYRGAGSRIVSSPHVSARVGVGFGYGGGYYHYRAPIRYYHGYGGGYYYRPHYYPYRYYGPAIGFRVSFLPYGFLTFNTGWGPYYYYDGFFYRPYANTQTQTEQYEVVDPPMGVVVPTLPSGAKQVKIDGNIYYEKNGTFYQEVQQDNKTKYVVVGKNGELNTGSGEDSQDQQYQQDQNAPVPGDVMATLPDGSRSVEINGQQLYVSPDGMYYQEVTNPDNSRGYKIVGKTSADN</sequence>
<keyword evidence="2" id="KW-0732">Signal</keyword>
<keyword evidence="4" id="KW-1185">Reference proteome</keyword>
<reference evidence="3 4" key="1">
    <citation type="submission" date="2018-03" db="EMBL/GenBank/DDBJ databases">
        <title>Genomic Encyclopedia of Archaeal and Bacterial Type Strains, Phase II (KMG-II): from individual species to whole genera.</title>
        <authorList>
            <person name="Goeker M."/>
        </authorList>
    </citation>
    <scope>NUCLEOTIDE SEQUENCE [LARGE SCALE GENOMIC DNA]</scope>
    <source>
        <strain evidence="3 4">DSM 18107</strain>
    </source>
</reference>
<evidence type="ECO:0000256" key="1">
    <source>
        <dbReference type="SAM" id="MobiDB-lite"/>
    </source>
</evidence>
<comment type="caution">
    <text evidence="3">The sequence shown here is derived from an EMBL/GenBank/DDBJ whole genome shotgun (WGS) entry which is preliminary data.</text>
</comment>
<dbReference type="OrthoDB" id="660033at2"/>
<dbReference type="RefSeq" id="WP_106604214.1">
    <property type="nucleotide sequence ID" value="NZ_PYGK01000010.1"/>
</dbReference>
<feature type="signal peptide" evidence="2">
    <location>
        <begin position="1"/>
        <end position="25"/>
    </location>
</feature>
<proteinExistence type="predicted"/>
<evidence type="ECO:0000256" key="2">
    <source>
        <dbReference type="SAM" id="SignalP"/>
    </source>
</evidence>
<feature type="region of interest" description="Disordered" evidence="1">
    <location>
        <begin position="191"/>
        <end position="215"/>
    </location>
</feature>
<dbReference type="EMBL" id="PYGK01000010">
    <property type="protein sequence ID" value="PSL27071.1"/>
    <property type="molecule type" value="Genomic_DNA"/>
</dbReference>
<name>A0A2P8FZB9_9BACT</name>
<dbReference type="AlphaFoldDB" id="A0A2P8FZB9"/>
<evidence type="ECO:0000313" key="4">
    <source>
        <dbReference type="Proteomes" id="UP000240978"/>
    </source>
</evidence>
<feature type="chain" id="PRO_5015143837" evidence="2">
    <location>
        <begin position="26"/>
        <end position="268"/>
    </location>
</feature>
<dbReference type="InterPro" id="IPR045398">
    <property type="entry name" value="DUF6515"/>
</dbReference>
<gene>
    <name evidence="3" type="ORF">CLV42_110225</name>
</gene>
<accession>A0A2P8FZB9</accession>
<feature type="region of interest" description="Disordered" evidence="1">
    <location>
        <begin position="249"/>
        <end position="268"/>
    </location>
</feature>